<reference evidence="1 2" key="1">
    <citation type="submission" date="2019-07" db="EMBL/GenBank/DDBJ databases">
        <title>R&amp;d 2014.</title>
        <authorList>
            <person name="Klenk H.-P."/>
        </authorList>
    </citation>
    <scope>NUCLEOTIDE SEQUENCE [LARGE SCALE GENOMIC DNA]</scope>
    <source>
        <strain evidence="1 2">DSM 43912</strain>
    </source>
</reference>
<evidence type="ECO:0000313" key="1">
    <source>
        <dbReference type="EMBL" id="TWJ31414.1"/>
    </source>
</evidence>
<dbReference type="Proteomes" id="UP000319728">
    <property type="component" value="Unassembled WGS sequence"/>
</dbReference>
<proteinExistence type="predicted"/>
<accession>A0A562WPS6</accession>
<sequence>MDEKSRPPARPVLWMVALGAAAALAYLAFLGWDREKDLDPVTGSETGPYEAWQVVGLALVVGVLAFVAGRKHQVVAALVAIPAALTLAFVGTAVTGPEPGFWPIGAALVALGSAAGTALVALIGRSAANRRHA</sequence>
<dbReference type="EMBL" id="VLLP01000001">
    <property type="protein sequence ID" value="TWJ31414.1"/>
    <property type="molecule type" value="Genomic_DNA"/>
</dbReference>
<organism evidence="1 2">
    <name type="scientific">Micromonospora sagamiensis</name>
    <dbReference type="NCBI Taxonomy" id="47875"/>
    <lineage>
        <taxon>Bacteria</taxon>
        <taxon>Bacillati</taxon>
        <taxon>Actinomycetota</taxon>
        <taxon>Actinomycetes</taxon>
        <taxon>Micromonosporales</taxon>
        <taxon>Micromonosporaceae</taxon>
        <taxon>Micromonospora</taxon>
    </lineage>
</organism>
<gene>
    <name evidence="1" type="ORF">JD81_04970</name>
</gene>
<dbReference type="RefSeq" id="WP_145820176.1">
    <property type="nucleotide sequence ID" value="NZ_AP023438.1"/>
</dbReference>
<evidence type="ECO:0000313" key="2">
    <source>
        <dbReference type="Proteomes" id="UP000319728"/>
    </source>
</evidence>
<name>A0A562WPS6_9ACTN</name>
<dbReference type="AlphaFoldDB" id="A0A562WPS6"/>
<protein>
    <submittedName>
        <fullName evidence="1">Uncharacterized protein</fullName>
    </submittedName>
</protein>
<keyword evidence="2" id="KW-1185">Reference proteome</keyword>
<comment type="caution">
    <text evidence="1">The sequence shown here is derived from an EMBL/GenBank/DDBJ whole genome shotgun (WGS) entry which is preliminary data.</text>
</comment>